<reference evidence="3" key="1">
    <citation type="journal article" date="2019" name="Int. J. Syst. Evol. Microbiol.">
        <title>The Global Catalogue of Microorganisms (GCM) 10K type strain sequencing project: providing services to taxonomists for standard genome sequencing and annotation.</title>
        <authorList>
            <consortium name="The Broad Institute Genomics Platform"/>
            <consortium name="The Broad Institute Genome Sequencing Center for Infectious Disease"/>
            <person name="Wu L."/>
            <person name="Ma J."/>
        </authorList>
    </citation>
    <scope>NUCLEOTIDE SEQUENCE [LARGE SCALE GENOMIC DNA]</scope>
    <source>
        <strain evidence="3">JCM 17975</strain>
    </source>
</reference>
<dbReference type="EMBL" id="BAABHM010000018">
    <property type="protein sequence ID" value="GAA4714426.1"/>
    <property type="molecule type" value="Genomic_DNA"/>
</dbReference>
<accession>A0ABP8XUS4</accession>
<comment type="caution">
    <text evidence="2">The sequence shown here is derived from an EMBL/GenBank/DDBJ whole genome shotgun (WGS) entry which is preliminary data.</text>
</comment>
<organism evidence="2 3">
    <name type="scientific">Promicromonospora umidemergens</name>
    <dbReference type="NCBI Taxonomy" id="629679"/>
    <lineage>
        <taxon>Bacteria</taxon>
        <taxon>Bacillati</taxon>
        <taxon>Actinomycetota</taxon>
        <taxon>Actinomycetes</taxon>
        <taxon>Micrococcales</taxon>
        <taxon>Promicromonosporaceae</taxon>
        <taxon>Promicromonospora</taxon>
    </lineage>
</organism>
<gene>
    <name evidence="2" type="ORF">GCM10023198_42050</name>
</gene>
<evidence type="ECO:0000313" key="2">
    <source>
        <dbReference type="EMBL" id="GAA4714426.1"/>
    </source>
</evidence>
<evidence type="ECO:0000313" key="3">
    <source>
        <dbReference type="Proteomes" id="UP001500843"/>
    </source>
</evidence>
<feature type="region of interest" description="Disordered" evidence="1">
    <location>
        <begin position="74"/>
        <end position="95"/>
    </location>
</feature>
<proteinExistence type="predicted"/>
<sequence>MLFDPPSTLLTGPSGKPVTFKFTNEIPKPFEVSDPVLASDPVEAWSGVIYKNRTIWLDLLTYLLVQPGACAMEAKDPADRGSDMSGRPVTDTSGL</sequence>
<keyword evidence="3" id="KW-1185">Reference proteome</keyword>
<protein>
    <submittedName>
        <fullName evidence="2">Uncharacterized protein</fullName>
    </submittedName>
</protein>
<dbReference type="RefSeq" id="WP_253873751.1">
    <property type="nucleotide sequence ID" value="NZ_BAABHM010000018.1"/>
</dbReference>
<dbReference type="Proteomes" id="UP001500843">
    <property type="component" value="Unassembled WGS sequence"/>
</dbReference>
<name>A0ABP8XUS4_9MICO</name>
<evidence type="ECO:0000256" key="1">
    <source>
        <dbReference type="SAM" id="MobiDB-lite"/>
    </source>
</evidence>